<proteinExistence type="inferred from homology"/>
<dbReference type="Pfam" id="PF01245">
    <property type="entry name" value="Ribosomal_L19"/>
    <property type="match status" value="1"/>
</dbReference>
<dbReference type="NCBIfam" id="TIGR01024">
    <property type="entry name" value="rplS_bact"/>
    <property type="match status" value="1"/>
</dbReference>
<dbReference type="PRINTS" id="PR00061">
    <property type="entry name" value="RIBOSOMALL19"/>
</dbReference>
<dbReference type="HAMAP" id="MF_00402">
    <property type="entry name" value="Ribosomal_bL19"/>
    <property type="match status" value="1"/>
</dbReference>
<organism evidence="7 8">
    <name type="scientific">Candidatus Wirthbacteria bacterium CG2_30_54_11</name>
    <dbReference type="NCBI Taxonomy" id="1817892"/>
    <lineage>
        <taxon>Bacteria</taxon>
        <taxon>Candidatus Wirthbacteria</taxon>
    </lineage>
</organism>
<name>A0A1J5INR7_9BACT</name>
<evidence type="ECO:0000256" key="5">
    <source>
        <dbReference type="HAMAP-Rule" id="MF_00402"/>
    </source>
</evidence>
<dbReference type="InterPro" id="IPR008991">
    <property type="entry name" value="Translation_prot_SH3-like_sf"/>
</dbReference>
<dbReference type="GO" id="GO:0006412">
    <property type="term" value="P:translation"/>
    <property type="evidence" value="ECO:0007669"/>
    <property type="project" value="UniProtKB-UniRule"/>
</dbReference>
<dbReference type="EMBL" id="MNZT01000030">
    <property type="protein sequence ID" value="OIP98363.1"/>
    <property type="molecule type" value="Genomic_DNA"/>
</dbReference>
<evidence type="ECO:0000256" key="2">
    <source>
        <dbReference type="ARBA" id="ARBA00022980"/>
    </source>
</evidence>
<evidence type="ECO:0000256" key="3">
    <source>
        <dbReference type="ARBA" id="ARBA00023274"/>
    </source>
</evidence>
<evidence type="ECO:0000256" key="4">
    <source>
        <dbReference type="ARBA" id="ARBA00035171"/>
    </source>
</evidence>
<gene>
    <name evidence="5" type="primary">rplS</name>
    <name evidence="7" type="ORF">AUK40_01715</name>
</gene>
<dbReference type="STRING" id="1817892.AUK40_01715"/>
<dbReference type="InterPro" id="IPR018257">
    <property type="entry name" value="Ribosomal_bL19_CS"/>
</dbReference>
<dbReference type="InterPro" id="IPR001857">
    <property type="entry name" value="Ribosomal_bL19"/>
</dbReference>
<evidence type="ECO:0000313" key="8">
    <source>
        <dbReference type="Proteomes" id="UP000183245"/>
    </source>
</evidence>
<dbReference type="AlphaFoldDB" id="A0A1J5INR7"/>
<dbReference type="Gene3D" id="2.30.30.790">
    <property type="match status" value="1"/>
</dbReference>
<accession>A0A1J5INR7</accession>
<dbReference type="GO" id="GO:0003735">
    <property type="term" value="F:structural constituent of ribosome"/>
    <property type="evidence" value="ECO:0007669"/>
    <property type="project" value="InterPro"/>
</dbReference>
<evidence type="ECO:0000256" key="1">
    <source>
        <dbReference type="ARBA" id="ARBA00005781"/>
    </source>
</evidence>
<dbReference type="PANTHER" id="PTHR15680:SF9">
    <property type="entry name" value="LARGE RIBOSOMAL SUBUNIT PROTEIN BL19M"/>
    <property type="match status" value="1"/>
</dbReference>
<dbReference type="PANTHER" id="PTHR15680">
    <property type="entry name" value="RIBOSOMAL PROTEIN L19"/>
    <property type="match status" value="1"/>
</dbReference>
<comment type="caution">
    <text evidence="7">The sequence shown here is derived from an EMBL/GenBank/DDBJ whole genome shotgun (WGS) entry which is preliminary data.</text>
</comment>
<dbReference type="SUPFAM" id="SSF50104">
    <property type="entry name" value="Translation proteins SH3-like domain"/>
    <property type="match status" value="1"/>
</dbReference>
<dbReference type="PROSITE" id="PS01015">
    <property type="entry name" value="RIBOSOMAL_L19"/>
    <property type="match status" value="1"/>
</dbReference>
<dbReference type="PIRSF" id="PIRSF002191">
    <property type="entry name" value="Ribosomal_L19"/>
    <property type="match status" value="1"/>
</dbReference>
<comment type="function">
    <text evidence="5 6">This protein is located at the 30S-50S ribosomal subunit interface and may play a role in the structure and function of the aminoacyl-tRNA binding site.</text>
</comment>
<comment type="similarity">
    <text evidence="1 5 6">Belongs to the bacterial ribosomal protein bL19 family.</text>
</comment>
<evidence type="ECO:0000256" key="6">
    <source>
        <dbReference type="RuleBase" id="RU000559"/>
    </source>
</evidence>
<sequence length="138" mass="15679">MIDLKNILPEQLKNRPEFATGDTIKVHVKIVEGDKERTQMFEGVVTRCTRGRGMAGNFTVRRIASGVGVERTFFLHSPNVQAIDIIRRGKVKRARLYYLRSLKTKTIRIKERRETSTKTVKKAVVVKEPAAPVEETTA</sequence>
<dbReference type="InterPro" id="IPR038657">
    <property type="entry name" value="Ribosomal_bL19_sf"/>
</dbReference>
<dbReference type="Proteomes" id="UP000183245">
    <property type="component" value="Unassembled WGS sequence"/>
</dbReference>
<keyword evidence="2 5" id="KW-0689">Ribosomal protein</keyword>
<dbReference type="GO" id="GO:0022625">
    <property type="term" value="C:cytosolic large ribosomal subunit"/>
    <property type="evidence" value="ECO:0007669"/>
    <property type="project" value="TreeGrafter"/>
</dbReference>
<keyword evidence="3 5" id="KW-0687">Ribonucleoprotein</keyword>
<evidence type="ECO:0000313" key="7">
    <source>
        <dbReference type="EMBL" id="OIP98363.1"/>
    </source>
</evidence>
<reference evidence="7 8" key="1">
    <citation type="journal article" date="2016" name="Environ. Microbiol.">
        <title>Genomic resolution of a cold subsurface aquifer community provides metabolic insights for novel microbes adapted to high CO concentrations.</title>
        <authorList>
            <person name="Probst A.J."/>
            <person name="Castelle C.J."/>
            <person name="Singh A."/>
            <person name="Brown C.T."/>
            <person name="Anantharaman K."/>
            <person name="Sharon I."/>
            <person name="Hug L.A."/>
            <person name="Burstein D."/>
            <person name="Emerson J.B."/>
            <person name="Thomas B.C."/>
            <person name="Banfield J.F."/>
        </authorList>
    </citation>
    <scope>NUCLEOTIDE SEQUENCE [LARGE SCALE GENOMIC DNA]</scope>
    <source>
        <strain evidence="7">CG2_30_54_11</strain>
    </source>
</reference>
<protein>
    <recommendedName>
        <fullName evidence="4 5">Large ribosomal subunit protein bL19</fullName>
    </recommendedName>
</protein>